<dbReference type="Pfam" id="PF04149">
    <property type="entry name" value="DUF397"/>
    <property type="match status" value="1"/>
</dbReference>
<keyword evidence="3" id="KW-1185">Reference proteome</keyword>
<dbReference type="InterPro" id="IPR007278">
    <property type="entry name" value="DUF397"/>
</dbReference>
<gene>
    <name evidence="2" type="ORF">ACFQKB_04510</name>
</gene>
<dbReference type="RefSeq" id="WP_160823726.1">
    <property type="nucleotide sequence ID" value="NZ_JBHSXE010000001.1"/>
</dbReference>
<evidence type="ECO:0000313" key="2">
    <source>
        <dbReference type="EMBL" id="MFC6879022.1"/>
    </source>
</evidence>
<feature type="domain" description="DUF397" evidence="1">
    <location>
        <begin position="5"/>
        <end position="56"/>
    </location>
</feature>
<name>A0ABW2CC01_9ACTN</name>
<protein>
    <submittedName>
        <fullName evidence="2">DUF397 domain-containing protein</fullName>
    </submittedName>
</protein>
<accession>A0ABW2CC01</accession>
<comment type="caution">
    <text evidence="2">The sequence shown here is derived from an EMBL/GenBank/DDBJ whole genome shotgun (WGS) entry which is preliminary data.</text>
</comment>
<proteinExistence type="predicted"/>
<evidence type="ECO:0000259" key="1">
    <source>
        <dbReference type="Pfam" id="PF04149"/>
    </source>
</evidence>
<sequence length="58" mass="6351">MTSIVWRKSSHSGVQQGDCVELADLGNVIAVRDSKDPEGGVLRVGREEFGELVRVLRV</sequence>
<reference evidence="3" key="1">
    <citation type="journal article" date="2019" name="Int. J. Syst. Evol. Microbiol.">
        <title>The Global Catalogue of Microorganisms (GCM) 10K type strain sequencing project: providing services to taxonomists for standard genome sequencing and annotation.</title>
        <authorList>
            <consortium name="The Broad Institute Genomics Platform"/>
            <consortium name="The Broad Institute Genome Sequencing Center for Infectious Disease"/>
            <person name="Wu L."/>
            <person name="Ma J."/>
        </authorList>
    </citation>
    <scope>NUCLEOTIDE SEQUENCE [LARGE SCALE GENOMIC DNA]</scope>
    <source>
        <strain evidence="3">JCM 3369</strain>
    </source>
</reference>
<dbReference type="EMBL" id="JBHSXS010000002">
    <property type="protein sequence ID" value="MFC6879022.1"/>
    <property type="molecule type" value="Genomic_DNA"/>
</dbReference>
<dbReference type="Proteomes" id="UP001596380">
    <property type="component" value="Unassembled WGS sequence"/>
</dbReference>
<evidence type="ECO:0000313" key="3">
    <source>
        <dbReference type="Proteomes" id="UP001596380"/>
    </source>
</evidence>
<organism evidence="2 3">
    <name type="scientific">Actinomadura yumaensis</name>
    <dbReference type="NCBI Taxonomy" id="111807"/>
    <lineage>
        <taxon>Bacteria</taxon>
        <taxon>Bacillati</taxon>
        <taxon>Actinomycetota</taxon>
        <taxon>Actinomycetes</taxon>
        <taxon>Streptosporangiales</taxon>
        <taxon>Thermomonosporaceae</taxon>
        <taxon>Actinomadura</taxon>
    </lineage>
</organism>